<dbReference type="EMBL" id="JXJN01007721">
    <property type="status" value="NOT_ANNOTATED_CDS"/>
    <property type="molecule type" value="Genomic_DNA"/>
</dbReference>
<dbReference type="AlphaFoldDB" id="A0A1B0B2V7"/>
<evidence type="ECO:0000313" key="1">
    <source>
        <dbReference type="EnsemblMetazoa" id="GPPI017101-PA"/>
    </source>
</evidence>
<reference evidence="1" key="2">
    <citation type="submission" date="2020-05" db="UniProtKB">
        <authorList>
            <consortium name="EnsemblMetazoa"/>
        </authorList>
    </citation>
    <scope>IDENTIFICATION</scope>
    <source>
        <strain evidence="1">IAEA</strain>
    </source>
</reference>
<sequence length="62" mass="7200">MYMHATAAVNNKEFTSHIVTCYVGLCCVTEKPITTFPYDNNNSFEMFIKSHKKTSKKQDMKF</sequence>
<accession>A0A1B0B2V7</accession>
<dbReference type="VEuPathDB" id="VectorBase:GPPI017101"/>
<proteinExistence type="predicted"/>
<reference evidence="2" key="1">
    <citation type="submission" date="2015-01" db="EMBL/GenBank/DDBJ databases">
        <authorList>
            <person name="Aksoy S."/>
            <person name="Warren W."/>
            <person name="Wilson R.K."/>
        </authorList>
    </citation>
    <scope>NUCLEOTIDE SEQUENCE [LARGE SCALE GENOMIC DNA]</scope>
    <source>
        <strain evidence="2">IAEA</strain>
    </source>
</reference>
<dbReference type="EnsemblMetazoa" id="GPPI017101-RA">
    <property type="protein sequence ID" value="GPPI017101-PA"/>
    <property type="gene ID" value="GPPI017101"/>
</dbReference>
<dbReference type="Proteomes" id="UP000092460">
    <property type="component" value="Unassembled WGS sequence"/>
</dbReference>
<name>A0A1B0B2V7_9MUSC</name>
<organism evidence="1 2">
    <name type="scientific">Glossina palpalis gambiensis</name>
    <dbReference type="NCBI Taxonomy" id="67801"/>
    <lineage>
        <taxon>Eukaryota</taxon>
        <taxon>Metazoa</taxon>
        <taxon>Ecdysozoa</taxon>
        <taxon>Arthropoda</taxon>
        <taxon>Hexapoda</taxon>
        <taxon>Insecta</taxon>
        <taxon>Pterygota</taxon>
        <taxon>Neoptera</taxon>
        <taxon>Endopterygota</taxon>
        <taxon>Diptera</taxon>
        <taxon>Brachycera</taxon>
        <taxon>Muscomorpha</taxon>
        <taxon>Hippoboscoidea</taxon>
        <taxon>Glossinidae</taxon>
        <taxon>Glossina</taxon>
    </lineage>
</organism>
<keyword evidence="2" id="KW-1185">Reference proteome</keyword>
<evidence type="ECO:0000313" key="2">
    <source>
        <dbReference type="Proteomes" id="UP000092460"/>
    </source>
</evidence>
<protein>
    <submittedName>
        <fullName evidence="1">Uncharacterized protein</fullName>
    </submittedName>
</protein>